<evidence type="ECO:0000313" key="3">
    <source>
        <dbReference type="Proteomes" id="UP001222027"/>
    </source>
</evidence>
<sequence>MEAQPPRPATEAAGEGGRPSLHPRQQPSASGGCGRRQGRAPAFHAGGRRQAGDARRFAANDGGCGPPPLLPRLQLTWLRATAMAVEATPPSMGPIGSDGGTC</sequence>
<comment type="caution">
    <text evidence="2">The sequence shown here is derived from an EMBL/GenBank/DDBJ whole genome shotgun (WGS) entry which is preliminary data.</text>
</comment>
<organism evidence="2 3">
    <name type="scientific">Ensete ventricosum</name>
    <name type="common">Abyssinian banana</name>
    <name type="synonym">Musa ensete</name>
    <dbReference type="NCBI Taxonomy" id="4639"/>
    <lineage>
        <taxon>Eukaryota</taxon>
        <taxon>Viridiplantae</taxon>
        <taxon>Streptophyta</taxon>
        <taxon>Embryophyta</taxon>
        <taxon>Tracheophyta</taxon>
        <taxon>Spermatophyta</taxon>
        <taxon>Magnoliopsida</taxon>
        <taxon>Liliopsida</taxon>
        <taxon>Zingiberales</taxon>
        <taxon>Musaceae</taxon>
        <taxon>Ensete</taxon>
    </lineage>
</organism>
<dbReference type="AlphaFoldDB" id="A0AAV8PUM0"/>
<reference evidence="2 3" key="1">
    <citation type="submission" date="2022-12" db="EMBL/GenBank/DDBJ databases">
        <title>Chromosome-scale assembly of the Ensete ventricosum genome.</title>
        <authorList>
            <person name="Dussert Y."/>
            <person name="Stocks J."/>
            <person name="Wendawek A."/>
            <person name="Woldeyes F."/>
            <person name="Nichols R.A."/>
            <person name="Borrell J.S."/>
        </authorList>
    </citation>
    <scope>NUCLEOTIDE SEQUENCE [LARGE SCALE GENOMIC DNA]</scope>
    <source>
        <strain evidence="3">cv. Maze</strain>
        <tissue evidence="2">Seeds</tissue>
    </source>
</reference>
<dbReference type="Proteomes" id="UP001222027">
    <property type="component" value="Unassembled WGS sequence"/>
</dbReference>
<dbReference type="EMBL" id="JAQQAF010000008">
    <property type="protein sequence ID" value="KAJ8464648.1"/>
    <property type="molecule type" value="Genomic_DNA"/>
</dbReference>
<accession>A0AAV8PUM0</accession>
<evidence type="ECO:0000313" key="2">
    <source>
        <dbReference type="EMBL" id="KAJ8464648.1"/>
    </source>
</evidence>
<keyword evidence="3" id="KW-1185">Reference proteome</keyword>
<evidence type="ECO:0000256" key="1">
    <source>
        <dbReference type="SAM" id="MobiDB-lite"/>
    </source>
</evidence>
<proteinExistence type="predicted"/>
<feature type="region of interest" description="Disordered" evidence="1">
    <location>
        <begin position="1"/>
        <end position="67"/>
    </location>
</feature>
<protein>
    <submittedName>
        <fullName evidence="2">Uncharacterized protein</fullName>
    </submittedName>
</protein>
<gene>
    <name evidence="2" type="ORF">OPV22_027200</name>
</gene>
<name>A0AAV8PUM0_ENSVE</name>